<comment type="caution">
    <text evidence="6">The sequence shown here is derived from an EMBL/GenBank/DDBJ whole genome shotgun (WGS) entry which is preliminary data.</text>
</comment>
<evidence type="ECO:0000256" key="4">
    <source>
        <dbReference type="RuleBase" id="RU003718"/>
    </source>
</evidence>
<protein>
    <recommendedName>
        <fullName evidence="5">UDP-glucuronosyltransferase</fullName>
        <ecNumber evidence="5">2.4.1.17</ecNumber>
    </recommendedName>
</protein>
<sequence length="520" mass="59225">MKVLAIVLLCTVLSACQGYRILGVFPFNAKSHFNVFEKLMKALANRGHQVDVISAFPLDKPHPNYTDLIVFEAERAFMNSMTYDDLVEFVAAKSIYTIASLGGNNVCKNLNNTKFQQLIRNPPKDPPYDLVIMEVFGANCFAILGDILKVPVVGASSCVLYPWINDYIGNPHSFAFASNIFLSYQQNMNLWQRTHNFLYYFYATWMFNDITSQQTELLRKYISPDAPDIRQLERKISMVLANSHQSLTGIKDTTPAHVEVGGLHVMEKDEQELSPSLEKWMNERTNGFIYFSFGSMVRIETFPLKYVNIFYNSLAKLAPVHVLMKIAKPEDLLPGLPKNVHVLSWIPQISVLKHRNARAFITHGGLLGTQEAIYCGVPMVGIPLFADQFINIENCVHRNVAIGLDFETLTEQKLDDALNTILNDPKYRESMKDLSRKFRDRPISPANTAVYWIEYIIRNGENALRSPAKDLTWWQLHLFDIYTLLMVAVIATIYVLATTAQFLFYLLFSNSTVSQKKKVS</sequence>
<feature type="transmembrane region" description="Helical" evidence="5">
    <location>
        <begin position="481"/>
        <end position="508"/>
    </location>
</feature>
<keyword evidence="2 4" id="KW-0328">Glycosyltransferase</keyword>
<comment type="subcellular location">
    <subcellularLocation>
        <location evidence="5">Membrane</location>
        <topology evidence="5">Single-pass membrane protein</topology>
    </subcellularLocation>
</comment>
<organism evidence="6 7">
    <name type="scientific">Xylocopa violacea</name>
    <name type="common">Violet carpenter bee</name>
    <name type="synonym">Apis violacea</name>
    <dbReference type="NCBI Taxonomy" id="135666"/>
    <lineage>
        <taxon>Eukaryota</taxon>
        <taxon>Metazoa</taxon>
        <taxon>Ecdysozoa</taxon>
        <taxon>Arthropoda</taxon>
        <taxon>Hexapoda</taxon>
        <taxon>Insecta</taxon>
        <taxon>Pterygota</taxon>
        <taxon>Neoptera</taxon>
        <taxon>Endopterygota</taxon>
        <taxon>Hymenoptera</taxon>
        <taxon>Apocrita</taxon>
        <taxon>Aculeata</taxon>
        <taxon>Apoidea</taxon>
        <taxon>Anthophila</taxon>
        <taxon>Apidae</taxon>
        <taxon>Xylocopa</taxon>
        <taxon>Xylocopa</taxon>
    </lineage>
</organism>
<keyword evidence="7" id="KW-1185">Reference proteome</keyword>
<dbReference type="EMBL" id="CAXAJV020001290">
    <property type="protein sequence ID" value="CAL7940606.1"/>
    <property type="molecule type" value="Genomic_DNA"/>
</dbReference>
<dbReference type="SUPFAM" id="SSF53756">
    <property type="entry name" value="UDP-Glycosyltransferase/glycogen phosphorylase"/>
    <property type="match status" value="1"/>
</dbReference>
<comment type="catalytic activity">
    <reaction evidence="5">
        <text>glucuronate acceptor + UDP-alpha-D-glucuronate = acceptor beta-D-glucuronoside + UDP + H(+)</text>
        <dbReference type="Rhea" id="RHEA:21032"/>
        <dbReference type="ChEBI" id="CHEBI:15378"/>
        <dbReference type="ChEBI" id="CHEBI:58052"/>
        <dbReference type="ChEBI" id="CHEBI:58223"/>
        <dbReference type="ChEBI" id="CHEBI:132367"/>
        <dbReference type="ChEBI" id="CHEBI:132368"/>
        <dbReference type="EC" id="2.4.1.17"/>
    </reaction>
</comment>
<dbReference type="CDD" id="cd03784">
    <property type="entry name" value="GT1_Gtf-like"/>
    <property type="match status" value="1"/>
</dbReference>
<accession>A0ABP1NLZ9</accession>
<feature type="signal peptide" evidence="5">
    <location>
        <begin position="1"/>
        <end position="18"/>
    </location>
</feature>
<evidence type="ECO:0000256" key="5">
    <source>
        <dbReference type="RuleBase" id="RU362059"/>
    </source>
</evidence>
<dbReference type="Gene3D" id="3.40.50.2000">
    <property type="entry name" value="Glycogen Phosphorylase B"/>
    <property type="match status" value="1"/>
</dbReference>
<keyword evidence="5" id="KW-1133">Transmembrane helix</keyword>
<keyword evidence="5" id="KW-0472">Membrane</keyword>
<dbReference type="EC" id="2.4.1.17" evidence="5"/>
<evidence type="ECO:0000313" key="6">
    <source>
        <dbReference type="EMBL" id="CAL7940606.1"/>
    </source>
</evidence>
<dbReference type="PANTHER" id="PTHR48043">
    <property type="entry name" value="EG:EG0003.4 PROTEIN-RELATED"/>
    <property type="match status" value="1"/>
</dbReference>
<dbReference type="PROSITE" id="PS51257">
    <property type="entry name" value="PROKAR_LIPOPROTEIN"/>
    <property type="match status" value="1"/>
</dbReference>
<evidence type="ECO:0000256" key="1">
    <source>
        <dbReference type="ARBA" id="ARBA00009995"/>
    </source>
</evidence>
<name>A0ABP1NLZ9_XYLVO</name>
<reference evidence="6 7" key="1">
    <citation type="submission" date="2024-08" db="EMBL/GenBank/DDBJ databases">
        <authorList>
            <person name="Will J Nash"/>
            <person name="Angela Man"/>
            <person name="Seanna McTaggart"/>
            <person name="Kendall Baker"/>
            <person name="Tom Barker"/>
            <person name="Leah Catchpole"/>
            <person name="Alex Durrant"/>
            <person name="Karim Gharbi"/>
            <person name="Naomi Irish"/>
            <person name="Gemy Kaithakottil"/>
            <person name="Debby Ku"/>
            <person name="Aaliyah Providence"/>
            <person name="Felix Shaw"/>
            <person name="David Swarbreck"/>
            <person name="Chris Watkins"/>
            <person name="Ann M. McCartney"/>
            <person name="Giulio Formenti"/>
            <person name="Alice Mouton"/>
            <person name="Noel Vella"/>
            <person name="Bjorn M von Reumont"/>
            <person name="Adriana Vella"/>
            <person name="Wilfried Haerty"/>
        </authorList>
    </citation>
    <scope>NUCLEOTIDE SEQUENCE [LARGE SCALE GENOMIC DNA]</scope>
</reference>
<dbReference type="PROSITE" id="PS00375">
    <property type="entry name" value="UDPGT"/>
    <property type="match status" value="1"/>
</dbReference>
<dbReference type="InterPro" id="IPR035595">
    <property type="entry name" value="UDP_glycos_trans_CS"/>
</dbReference>
<proteinExistence type="inferred from homology"/>
<dbReference type="Proteomes" id="UP001642520">
    <property type="component" value="Unassembled WGS sequence"/>
</dbReference>
<comment type="similarity">
    <text evidence="1 4">Belongs to the UDP-glycosyltransferase family.</text>
</comment>
<evidence type="ECO:0000256" key="3">
    <source>
        <dbReference type="ARBA" id="ARBA00022679"/>
    </source>
</evidence>
<feature type="chain" id="PRO_5044998581" description="UDP-glucuronosyltransferase" evidence="5">
    <location>
        <begin position="19"/>
        <end position="520"/>
    </location>
</feature>
<evidence type="ECO:0000313" key="7">
    <source>
        <dbReference type="Proteomes" id="UP001642520"/>
    </source>
</evidence>
<dbReference type="InterPro" id="IPR002213">
    <property type="entry name" value="UDP_glucos_trans"/>
</dbReference>
<evidence type="ECO:0000256" key="2">
    <source>
        <dbReference type="ARBA" id="ARBA00022676"/>
    </source>
</evidence>
<gene>
    <name evidence="6" type="ORF">XYLVIOL_LOCUS4566</name>
</gene>
<dbReference type="PANTHER" id="PTHR48043:SF145">
    <property type="entry name" value="FI06409P-RELATED"/>
    <property type="match status" value="1"/>
</dbReference>
<keyword evidence="3 4" id="KW-0808">Transferase</keyword>
<dbReference type="Pfam" id="PF00201">
    <property type="entry name" value="UDPGT"/>
    <property type="match status" value="1"/>
</dbReference>
<dbReference type="InterPro" id="IPR050271">
    <property type="entry name" value="UDP-glycosyltransferase"/>
</dbReference>
<keyword evidence="5" id="KW-0812">Transmembrane</keyword>
<keyword evidence="5" id="KW-0732">Signal</keyword>